<sequence length="201" mass="22915">MGECVQVRLLKQGDLSDIVSIHMHAFEGFFLTTLGNSFLKTYYKSVLKTKDSILAGAYIDQKLVGFGVGASLAKGYNKRLVRTSLFPFLWEGVKLLFYKPKAIVQLKNNFRKTGEQKDDGRYAELYSIAVEPDVGIRGIGSAIIHFFECEAKSQGVDRVSLTTDLYENKNVLAFYKKNGYEVYYEFMAYPNRKMVRLIKKI</sequence>
<evidence type="ECO:0000313" key="3">
    <source>
        <dbReference type="Proteomes" id="UP000283426"/>
    </source>
</evidence>
<dbReference type="EMBL" id="QRYW01000051">
    <property type="protein sequence ID" value="RGV19375.1"/>
    <property type="molecule type" value="Genomic_DNA"/>
</dbReference>
<dbReference type="CDD" id="cd04301">
    <property type="entry name" value="NAT_SF"/>
    <property type="match status" value="1"/>
</dbReference>
<dbReference type="Proteomes" id="UP000283426">
    <property type="component" value="Unassembled WGS sequence"/>
</dbReference>
<evidence type="ECO:0000313" key="2">
    <source>
        <dbReference type="EMBL" id="RGV19375.1"/>
    </source>
</evidence>
<organism evidence="2 3">
    <name type="scientific">Odoribacter splanchnicus</name>
    <dbReference type="NCBI Taxonomy" id="28118"/>
    <lineage>
        <taxon>Bacteria</taxon>
        <taxon>Pseudomonadati</taxon>
        <taxon>Bacteroidota</taxon>
        <taxon>Bacteroidia</taxon>
        <taxon>Bacteroidales</taxon>
        <taxon>Odoribacteraceae</taxon>
        <taxon>Odoribacter</taxon>
    </lineage>
</organism>
<accession>A0A412W619</accession>
<reference evidence="2 3" key="1">
    <citation type="submission" date="2018-08" db="EMBL/GenBank/DDBJ databases">
        <title>A genome reference for cultivated species of the human gut microbiota.</title>
        <authorList>
            <person name="Zou Y."/>
            <person name="Xue W."/>
            <person name="Luo G."/>
        </authorList>
    </citation>
    <scope>NUCLEOTIDE SEQUENCE [LARGE SCALE GENOMIC DNA]</scope>
    <source>
        <strain evidence="2 3">AF14-6AC</strain>
    </source>
</reference>
<evidence type="ECO:0000259" key="1">
    <source>
        <dbReference type="PROSITE" id="PS51186"/>
    </source>
</evidence>
<gene>
    <name evidence="2" type="ORF">DWW24_18635</name>
</gene>
<dbReference type="Gene3D" id="3.40.630.30">
    <property type="match status" value="1"/>
</dbReference>
<proteinExistence type="predicted"/>
<dbReference type="AlphaFoldDB" id="A0A412W619"/>
<comment type="caution">
    <text evidence="2">The sequence shown here is derived from an EMBL/GenBank/DDBJ whole genome shotgun (WGS) entry which is preliminary data.</text>
</comment>
<dbReference type="InterPro" id="IPR000182">
    <property type="entry name" value="GNAT_dom"/>
</dbReference>
<dbReference type="InterPro" id="IPR016181">
    <property type="entry name" value="Acyl_CoA_acyltransferase"/>
</dbReference>
<keyword evidence="2" id="KW-0808">Transferase</keyword>
<protein>
    <submittedName>
        <fullName evidence="2">GNAT family N-acetyltransferase</fullName>
    </submittedName>
</protein>
<dbReference type="PROSITE" id="PS51186">
    <property type="entry name" value="GNAT"/>
    <property type="match status" value="1"/>
</dbReference>
<dbReference type="SUPFAM" id="SSF55729">
    <property type="entry name" value="Acyl-CoA N-acyltransferases (Nat)"/>
    <property type="match status" value="1"/>
</dbReference>
<feature type="domain" description="N-acetyltransferase" evidence="1">
    <location>
        <begin position="5"/>
        <end position="201"/>
    </location>
</feature>
<dbReference type="RefSeq" id="WP_118108555.1">
    <property type="nucleotide sequence ID" value="NZ_BAABYK010000001.1"/>
</dbReference>
<dbReference type="Pfam" id="PF00583">
    <property type="entry name" value="Acetyltransf_1"/>
    <property type="match status" value="1"/>
</dbReference>
<name>A0A412W619_9BACT</name>
<dbReference type="GO" id="GO:0016747">
    <property type="term" value="F:acyltransferase activity, transferring groups other than amino-acyl groups"/>
    <property type="evidence" value="ECO:0007669"/>
    <property type="project" value="InterPro"/>
</dbReference>